<gene>
    <name evidence="2" type="ORF">Clopa_4643</name>
</gene>
<dbReference type="Proteomes" id="UP000013523">
    <property type="component" value="Chromosome"/>
</dbReference>
<dbReference type="STRING" id="86416.Clopa_4643"/>
<keyword evidence="3" id="KW-1185">Reference proteome</keyword>
<dbReference type="KEGG" id="cpas:Clopa_4643"/>
<dbReference type="HOGENOM" id="CLU_2328812_0_0_9"/>
<dbReference type="OrthoDB" id="9800571at2"/>
<dbReference type="PATRIC" id="fig|86416.3.peg.4633"/>
<dbReference type="Pfam" id="PF11007">
    <property type="entry name" value="CotJA"/>
    <property type="match status" value="1"/>
</dbReference>
<dbReference type="AlphaFoldDB" id="R4KFK4"/>
<proteinExistence type="predicted"/>
<feature type="compositionally biased region" description="Low complexity" evidence="1">
    <location>
        <begin position="58"/>
        <end position="75"/>
    </location>
</feature>
<feature type="region of interest" description="Disordered" evidence="1">
    <location>
        <begin position="29"/>
        <end position="75"/>
    </location>
</feature>
<dbReference type="InterPro" id="IPR020256">
    <property type="entry name" value="Spore_coat_CotJA"/>
</dbReference>
<dbReference type="RefSeq" id="WP_015617603.1">
    <property type="nucleotide sequence ID" value="NC_021182.1"/>
</dbReference>
<evidence type="ECO:0000313" key="3">
    <source>
        <dbReference type="Proteomes" id="UP000013523"/>
    </source>
</evidence>
<accession>R4KFK4</accession>
<evidence type="ECO:0008006" key="4">
    <source>
        <dbReference type="Google" id="ProtNLM"/>
    </source>
</evidence>
<feature type="compositionally biased region" description="Low complexity" evidence="1">
    <location>
        <begin position="29"/>
        <end position="51"/>
    </location>
</feature>
<organism evidence="2 3">
    <name type="scientific">Clostridium pasteurianum BC1</name>
    <dbReference type="NCBI Taxonomy" id="86416"/>
    <lineage>
        <taxon>Bacteria</taxon>
        <taxon>Bacillati</taxon>
        <taxon>Bacillota</taxon>
        <taxon>Clostridia</taxon>
        <taxon>Eubacteriales</taxon>
        <taxon>Clostridiaceae</taxon>
        <taxon>Clostridium</taxon>
    </lineage>
</organism>
<reference evidence="2 3" key="1">
    <citation type="submission" date="2012-01" db="EMBL/GenBank/DDBJ databases">
        <title>Complete sequence of chromosome of Clostridium pasteurianum BC1.</title>
        <authorList>
            <consortium name="US DOE Joint Genome Institute"/>
            <person name="Lucas S."/>
            <person name="Han J."/>
            <person name="Lapidus A."/>
            <person name="Cheng J.-F."/>
            <person name="Goodwin L."/>
            <person name="Pitluck S."/>
            <person name="Peters L."/>
            <person name="Mikhailova N."/>
            <person name="Teshima H."/>
            <person name="Detter J.C."/>
            <person name="Han C."/>
            <person name="Tapia R."/>
            <person name="Land M."/>
            <person name="Hauser L."/>
            <person name="Kyrpides N."/>
            <person name="Ivanova N."/>
            <person name="Pagani I."/>
            <person name="Dunn J."/>
            <person name="Taghavi S."/>
            <person name="Francis A."/>
            <person name="van der Lelie D."/>
            <person name="Woyke T."/>
        </authorList>
    </citation>
    <scope>NUCLEOTIDE SEQUENCE [LARGE SCALE GENOMIC DNA]</scope>
    <source>
        <strain evidence="2 3">BC1</strain>
    </source>
</reference>
<protein>
    <recommendedName>
        <fullName evidence="4">Spore coat associated protein JA (CotJA)</fullName>
    </recommendedName>
</protein>
<evidence type="ECO:0000313" key="2">
    <source>
        <dbReference type="EMBL" id="AGK99334.1"/>
    </source>
</evidence>
<name>R4KFK4_CLOPA</name>
<evidence type="ECO:0000256" key="1">
    <source>
        <dbReference type="SAM" id="MobiDB-lite"/>
    </source>
</evidence>
<dbReference type="EMBL" id="CP003261">
    <property type="protein sequence ID" value="AGK99334.1"/>
    <property type="molecule type" value="Genomic_DNA"/>
</dbReference>
<sequence length="122" mass="13474">MYENFFPCINPVMMRYTEKIPYDNIYNNTNGNPSNANSNPNPKIPNNLNSSTNPKIPNSNIAANSSDNNASVSSSGCGYNPNNLELARAYMPIQTYVGLLPLSEGLKRGSIFPNINLNYPRL</sequence>